<dbReference type="PANTHER" id="PTHR34997:SF16">
    <property type="entry name" value="LYSM DOMAIN-CONTAINING PROTEIN"/>
    <property type="match status" value="1"/>
</dbReference>
<dbReference type="PROSITE" id="PS51212">
    <property type="entry name" value="WSC"/>
    <property type="match status" value="1"/>
</dbReference>
<protein>
    <submittedName>
        <fullName evidence="8">Glucan 1,3-beta-glucosidase</fullName>
    </submittedName>
</protein>
<evidence type="ECO:0000256" key="4">
    <source>
        <dbReference type="SAM" id="MobiDB-lite"/>
    </source>
</evidence>
<evidence type="ECO:0000256" key="3">
    <source>
        <dbReference type="ARBA" id="ARBA00044955"/>
    </source>
</evidence>
<dbReference type="PROSITE" id="PS51782">
    <property type="entry name" value="LYSM"/>
    <property type="match status" value="1"/>
</dbReference>
<reference evidence="8" key="1">
    <citation type="submission" date="2023-06" db="EMBL/GenBank/DDBJ databases">
        <title>Genome-scale phylogeny and comparative genomics of the fungal order Sordariales.</title>
        <authorList>
            <consortium name="Lawrence Berkeley National Laboratory"/>
            <person name="Hensen N."/>
            <person name="Bonometti L."/>
            <person name="Westerberg I."/>
            <person name="Brannstrom I.O."/>
            <person name="Guillou S."/>
            <person name="Cros-Aarteil S."/>
            <person name="Calhoun S."/>
            <person name="Haridas S."/>
            <person name="Kuo A."/>
            <person name="Mondo S."/>
            <person name="Pangilinan J."/>
            <person name="Riley R."/>
            <person name="Labutti K."/>
            <person name="Andreopoulos B."/>
            <person name="Lipzen A."/>
            <person name="Chen C."/>
            <person name="Yanf M."/>
            <person name="Daum C."/>
            <person name="Ng V."/>
            <person name="Clum A."/>
            <person name="Steindorff A."/>
            <person name="Ohm R."/>
            <person name="Martin F."/>
            <person name="Silar P."/>
            <person name="Natvig D."/>
            <person name="Lalanne C."/>
            <person name="Gautier V."/>
            <person name="Ament-Velasquez S.L."/>
            <person name="Kruys A."/>
            <person name="Hutchinson M.I."/>
            <person name="Powell A.J."/>
            <person name="Barry K."/>
            <person name="Miller A.N."/>
            <person name="Grigoriev I.V."/>
            <person name="Debuchy R."/>
            <person name="Gladieux P."/>
            <person name="Thoren M.H."/>
            <person name="Johannesson H."/>
        </authorList>
    </citation>
    <scope>NUCLEOTIDE SEQUENCE</scope>
    <source>
        <strain evidence="8">8032-3</strain>
    </source>
</reference>
<dbReference type="Pfam" id="PF01822">
    <property type="entry name" value="WSC"/>
    <property type="match status" value="1"/>
</dbReference>
<evidence type="ECO:0000256" key="5">
    <source>
        <dbReference type="SAM" id="SignalP"/>
    </source>
</evidence>
<feature type="domain" description="WSC" evidence="6">
    <location>
        <begin position="1209"/>
        <end position="1308"/>
    </location>
</feature>
<evidence type="ECO:0000256" key="1">
    <source>
        <dbReference type="ARBA" id="ARBA00022669"/>
    </source>
</evidence>
<dbReference type="PANTHER" id="PTHR34997">
    <property type="entry name" value="AM15"/>
    <property type="match status" value="1"/>
</dbReference>
<feature type="compositionally biased region" description="Low complexity" evidence="4">
    <location>
        <begin position="1329"/>
        <end position="1339"/>
    </location>
</feature>
<feature type="signal peptide" evidence="5">
    <location>
        <begin position="1"/>
        <end position="26"/>
    </location>
</feature>
<evidence type="ECO:0000256" key="2">
    <source>
        <dbReference type="ARBA" id="ARBA00023026"/>
    </source>
</evidence>
<dbReference type="InterPro" id="IPR024535">
    <property type="entry name" value="RHGA/B-epi-like_pectate_lyase"/>
</dbReference>
<feature type="chain" id="PRO_5042576687" evidence="5">
    <location>
        <begin position="27"/>
        <end position="1339"/>
    </location>
</feature>
<comment type="similarity">
    <text evidence="3">Belongs to the secreted LysM effector family.</text>
</comment>
<keyword evidence="1" id="KW-0147">Chitin-binding</keyword>
<dbReference type="CDD" id="cd00118">
    <property type="entry name" value="LysM"/>
    <property type="match status" value="1"/>
</dbReference>
<accession>A0AAJ0C420</accession>
<dbReference type="InterPro" id="IPR012334">
    <property type="entry name" value="Pectin_lyas_fold"/>
</dbReference>
<dbReference type="InterPro" id="IPR018392">
    <property type="entry name" value="LysM"/>
</dbReference>
<dbReference type="InterPro" id="IPR036779">
    <property type="entry name" value="LysM_dom_sf"/>
</dbReference>
<evidence type="ECO:0000259" key="6">
    <source>
        <dbReference type="PROSITE" id="PS51212"/>
    </source>
</evidence>
<dbReference type="InterPro" id="IPR052210">
    <property type="entry name" value="LysM1-like"/>
</dbReference>
<evidence type="ECO:0000313" key="9">
    <source>
        <dbReference type="Proteomes" id="UP001244011"/>
    </source>
</evidence>
<keyword evidence="2" id="KW-0843">Virulence</keyword>
<dbReference type="EMBL" id="MU839003">
    <property type="protein sequence ID" value="KAK1769127.1"/>
    <property type="molecule type" value="Genomic_DNA"/>
</dbReference>
<evidence type="ECO:0000313" key="8">
    <source>
        <dbReference type="EMBL" id="KAK1769127.1"/>
    </source>
</evidence>
<keyword evidence="9" id="KW-1185">Reference proteome</keyword>
<dbReference type="Proteomes" id="UP001244011">
    <property type="component" value="Unassembled WGS sequence"/>
</dbReference>
<gene>
    <name evidence="8" type="ORF">QBC33DRAFT_576935</name>
</gene>
<evidence type="ECO:0000259" key="7">
    <source>
        <dbReference type="PROSITE" id="PS51782"/>
    </source>
</evidence>
<organism evidence="8 9">
    <name type="scientific">Phialemonium atrogriseum</name>
    <dbReference type="NCBI Taxonomy" id="1093897"/>
    <lineage>
        <taxon>Eukaryota</taxon>
        <taxon>Fungi</taxon>
        <taxon>Dikarya</taxon>
        <taxon>Ascomycota</taxon>
        <taxon>Pezizomycotina</taxon>
        <taxon>Sordariomycetes</taxon>
        <taxon>Sordariomycetidae</taxon>
        <taxon>Cephalothecales</taxon>
        <taxon>Cephalothecaceae</taxon>
        <taxon>Phialemonium</taxon>
    </lineage>
</organism>
<sequence>MARSTVILATVLSLLTLSLLIHSVDRHGSSQDHRVVFPFHRRNSTVTPSTGTNVTLEDAKDIVAKFHEAMAIANAAIRKIHERTYIPYASADEYDAIAVRMKEKYAPKNNDTNAIPQVLQQPSGLLEYVANVSEADPAIASSGARLEKRAASDFWMENIVQLGSSPLAPPGYKVWRNVKDYGDGVNDDTAAIQLAISDGRRCSANCGGSTIYPATVYFPPGTYVISSSLIIRVAASSFSGGGIIESNIYTGAQTEWYLNTNNFLRSVRNFVIDVRAGSQTAQICGIHWVLKVRRQVAQGTSLKNIHFYMTDPAVNPDTTQQGIYMENGSGSFLSDLYFVGGKFGAYMGNQQYTSSGMYFSKCANALQLHWDWGWTIQNIAIDQADAGVTIVGGAGGPFSTGQGVGSLILTDMLVTNSNLGIKTSLFADNSTAFLLMNSKFTNVGTIVRDDERVRVSDVRGDTTFVNAQNVPTMTRPTPLIQSEPSGTSQNFFFTRRRPSYADLGQNQIFDVKALGAKGDGSSDDTAILNHVLDVAANISAVEYFPFGVYMVSDTIQVPVGSRIIGHVWPQIMAYGPNFSSSVEIQNMMFTVKGGTAGAVLVEWNVHESTQGSAELWDSHFRVGDAQGYNLDTTTCPKQSGFVKEECIAASLLMHITSKASAYMENVWAWTADHYIDNVDQTQIDVYSAHGLLIESQGPTWLWGTSVEHSVLYQYQISSAKSVLLGLIQTESPYFQPVPKVPAPFSPGAFIDDPDFSDCGSSTSCAVSWGVRIVDFESYDQTCVNSGANNCQTRIFQTEQSSDIWVYNLVTVGTVEMISPVNSDATIAVQNRNGFASSILAWIGGSTEQTAILCDDYTPSWTQASYHGDLNNVTLTDSICEPGFASSLTAWLAGVNTYCSRYRFDDGSPPAMLGKYISYGVGETRQKDPSSGQYCNDIISSFDPTQGADNISTLQLCSTCYLGRLKMMQASRYSAYAAMTFFQDALTRVVQVCSTQAPTATQAPLFSPTQTPPPFCVSNNLYTSVSSVDLFNANPDIQNCSTLPVGSSLCLPLTCTTYQLRSDDDCGTASWHAGIPDIKLYNPWINVWCDNLHSEAVVGSVLCASALGGTYNQPAPPDSTSSFPQSSTGYGTDLTAPPAGHPVAAGTTTLCGNWYTVVAGDTCDRMLLANGINMELFVAANPSVHDATCSTDIVAGTSYCVAPLRMWDVQYLALGCYTNADGPVLGDDVSQTSTLLTVLKCGEFCLLDQGYPVFGIQNGDTCLCDTSLNNGSVSATTACNVPCSGDSGSTCGGGGGGGGGGAVTVFSTSPELAIKMPISGGSDGGGGTNGTTPPDAANRY</sequence>
<dbReference type="SMART" id="SM00321">
    <property type="entry name" value="WSC"/>
    <property type="match status" value="1"/>
</dbReference>
<comment type="caution">
    <text evidence="8">The sequence shown here is derived from an EMBL/GenBank/DDBJ whole genome shotgun (WGS) entry which is preliminary data.</text>
</comment>
<keyword evidence="5" id="KW-0732">Signal</keyword>
<dbReference type="Gene3D" id="2.160.20.10">
    <property type="entry name" value="Single-stranded right-handed beta-helix, Pectin lyase-like"/>
    <property type="match status" value="2"/>
</dbReference>
<dbReference type="GO" id="GO:0008061">
    <property type="term" value="F:chitin binding"/>
    <property type="evidence" value="ECO:0007669"/>
    <property type="project" value="UniProtKB-KW"/>
</dbReference>
<proteinExistence type="inferred from homology"/>
<dbReference type="SUPFAM" id="SSF51126">
    <property type="entry name" value="Pectin lyase-like"/>
    <property type="match status" value="2"/>
</dbReference>
<dbReference type="InterPro" id="IPR011050">
    <property type="entry name" value="Pectin_lyase_fold/virulence"/>
</dbReference>
<dbReference type="Gene3D" id="3.10.350.10">
    <property type="entry name" value="LysM domain"/>
    <property type="match status" value="1"/>
</dbReference>
<dbReference type="Pfam" id="PF12708">
    <property type="entry name" value="Pect-lyase_RHGA_epim"/>
    <property type="match status" value="2"/>
</dbReference>
<dbReference type="RefSeq" id="XP_060285340.1">
    <property type="nucleotide sequence ID" value="XM_060430950.1"/>
</dbReference>
<feature type="region of interest" description="Disordered" evidence="4">
    <location>
        <begin position="1316"/>
        <end position="1339"/>
    </location>
</feature>
<dbReference type="InterPro" id="IPR002889">
    <property type="entry name" value="WSC_carb-bd"/>
</dbReference>
<feature type="domain" description="LysM" evidence="7">
    <location>
        <begin position="1152"/>
        <end position="1200"/>
    </location>
</feature>
<name>A0AAJ0C420_9PEZI</name>
<dbReference type="GeneID" id="85314137"/>
<dbReference type="CDD" id="cd23668">
    <property type="entry name" value="GH55_beta13glucanase-like"/>
    <property type="match status" value="1"/>
</dbReference>